<accession>A0ACB8YAM4</accession>
<comment type="caution">
    <text evidence="1">The sequence shown here is derived from an EMBL/GenBank/DDBJ whole genome shotgun (WGS) entry which is preliminary data.</text>
</comment>
<reference evidence="1 2" key="2">
    <citation type="journal article" date="2022" name="Mol. Ecol. Resour.">
        <title>The genomes of chicory, endive, great burdock and yacon provide insights into Asteraceae paleo-polyploidization history and plant inulin production.</title>
        <authorList>
            <person name="Fan W."/>
            <person name="Wang S."/>
            <person name="Wang H."/>
            <person name="Wang A."/>
            <person name="Jiang F."/>
            <person name="Liu H."/>
            <person name="Zhao H."/>
            <person name="Xu D."/>
            <person name="Zhang Y."/>
        </authorList>
    </citation>
    <scope>NUCLEOTIDE SEQUENCE [LARGE SCALE GENOMIC DNA]</scope>
    <source>
        <strain evidence="2">cv. Niubang</strain>
    </source>
</reference>
<evidence type="ECO:0000313" key="1">
    <source>
        <dbReference type="EMBL" id="KAI3681826.1"/>
    </source>
</evidence>
<dbReference type="Proteomes" id="UP001055879">
    <property type="component" value="Linkage Group LG13"/>
</dbReference>
<dbReference type="EMBL" id="CM042059">
    <property type="protein sequence ID" value="KAI3681826.1"/>
    <property type="molecule type" value="Genomic_DNA"/>
</dbReference>
<proteinExistence type="predicted"/>
<reference evidence="2" key="1">
    <citation type="journal article" date="2022" name="Mol. Ecol. Resour.">
        <title>The genomes of chicory, endive, great burdock and yacon provide insights into Asteraceae palaeo-polyploidization history and plant inulin production.</title>
        <authorList>
            <person name="Fan W."/>
            <person name="Wang S."/>
            <person name="Wang H."/>
            <person name="Wang A."/>
            <person name="Jiang F."/>
            <person name="Liu H."/>
            <person name="Zhao H."/>
            <person name="Xu D."/>
            <person name="Zhang Y."/>
        </authorList>
    </citation>
    <scope>NUCLEOTIDE SEQUENCE [LARGE SCALE GENOMIC DNA]</scope>
    <source>
        <strain evidence="2">cv. Niubang</strain>
    </source>
</reference>
<organism evidence="1 2">
    <name type="scientific">Arctium lappa</name>
    <name type="common">Greater burdock</name>
    <name type="synonym">Lappa major</name>
    <dbReference type="NCBI Taxonomy" id="4217"/>
    <lineage>
        <taxon>Eukaryota</taxon>
        <taxon>Viridiplantae</taxon>
        <taxon>Streptophyta</taxon>
        <taxon>Embryophyta</taxon>
        <taxon>Tracheophyta</taxon>
        <taxon>Spermatophyta</taxon>
        <taxon>Magnoliopsida</taxon>
        <taxon>eudicotyledons</taxon>
        <taxon>Gunneridae</taxon>
        <taxon>Pentapetalae</taxon>
        <taxon>asterids</taxon>
        <taxon>campanulids</taxon>
        <taxon>Asterales</taxon>
        <taxon>Asteraceae</taxon>
        <taxon>Carduoideae</taxon>
        <taxon>Cardueae</taxon>
        <taxon>Arctiinae</taxon>
        <taxon>Arctium</taxon>
    </lineage>
</organism>
<protein>
    <submittedName>
        <fullName evidence="1">Uncharacterized protein</fullName>
    </submittedName>
</protein>
<sequence>MDFLLFPAHIKEITNEPNKFLKRHSTSNIKSKIVYSSKMNALGLQKLFFVWCLYANSDLLELLVHQILLWFTVSALISFRSLQIGLVGTWNSSRIRRRTGKRRAGLILPFFVAFFGVGMEIRLMIVGFAVALF</sequence>
<keyword evidence="2" id="KW-1185">Reference proteome</keyword>
<gene>
    <name evidence="1" type="ORF">L6452_36631</name>
</gene>
<name>A0ACB8YAM4_ARCLA</name>
<evidence type="ECO:0000313" key="2">
    <source>
        <dbReference type="Proteomes" id="UP001055879"/>
    </source>
</evidence>